<evidence type="ECO:0000256" key="2">
    <source>
        <dbReference type="ARBA" id="ARBA00006012"/>
    </source>
</evidence>
<dbReference type="EMBL" id="MLKD01000001">
    <property type="protein sequence ID" value="OQE31188.1"/>
    <property type="molecule type" value="Genomic_DNA"/>
</dbReference>
<evidence type="ECO:0000256" key="9">
    <source>
        <dbReference type="ARBA" id="ARBA00023136"/>
    </source>
</evidence>
<feature type="region of interest" description="Disordered" evidence="11">
    <location>
        <begin position="726"/>
        <end position="759"/>
    </location>
</feature>
<feature type="transmembrane region" description="Helical" evidence="12">
    <location>
        <begin position="1138"/>
        <end position="1159"/>
    </location>
</feature>
<dbReference type="PROSITE" id="PS00211">
    <property type="entry name" value="ABC_TRANSPORTER_1"/>
    <property type="match status" value="1"/>
</dbReference>
<sequence>MAFTDTSKQDSSASSTTTSASADSQKWHLASVIEESYQNDIQAGYNSRKLGVTWNDLTVKGISAEAAVNENTLSQFNALGRIFRRRKEESLQTILDRSHGCVKPGEMLLVLGRPGSGCTTLLKMLSNKRAGFHSIEGDISFGSLNHDEAKGYRGQIIMNSEEETFFPTLKVGETMTCATRSKVPSHLPNGISSTKDHYTQTTDFLLESLGIQHTADTKVGNEYVRGVSGGERKRVSILECLASRASVYCWDNSTRGLDAINALEWAKGIRAMTDVYGLSTIVTLYQAGNGIFDLFDKVLVLDEGKEIFYGPKDQAKPFMEDLGFCCEDGGNIADFLTGVTVPTERRIRPGYERTFPRDAASILSHFEKSDIFHSMTTEYDYPTTEEARLNTKNFQENVYLERYSRNSQFTVNLLSQIWICVIRQYQIIRGDMTTFFMKQGANLIQALVAGSMYYMSPNDSSGIFLKGGALFWSVLYNCMTMMSEVVDSFTGRPIILKHKSFAYIHPSAICIAQVFTDIPMAFLQVTVWSLIVYFMVGLSVRASEFFTYWIVLFVTNMCSCSLFRAIGAIFSSFNAASQISGYAISIMAMYAGYQIHHTQMHPWFSWLYWLNPISYGFEALMGNEFHLKHMQCVGPNLVPHGDGYPTNGQFASCAGVGGARQGATSLTGDEYLDSLSYSHAHVWRNFGVLCAWWAFYLGINIIGAMRWRDASDTGAQLLIPRERLKTHQTKAAVDEESQPTKESMKLQEGQPNESPESPVTLEQQLIPNSSVFTWKNLNYTVKTPSGPRVLLENVQGWVKPGTLTALMGSSGAGKTTLLDVLAQRKTEGKIEGSVLVDGQPLPISFQRSTGYVEQLDVHEPYATVREALEFSALLRQSRDVSPEKKLQYVDVIIDLLELHDIANTLIGTPGSGYGLNIEQRKRVTIGVELVSKPKILIFLDEPTSGLDGQSAFNTVRFLRKLADSGQAVLATIHQPSAQLFGQFDRLLLLQKGGKTAYFGDIGKSCQTINDYFAHYGAHCPPGANPAEHIIDVVSGHNSSQDWNKVWLNSVEYQAAVTELEDLSSIGKSITHTKEDTFEYAMPLPFQTKVVLHRMNLAVFRNTGYINNKLLLHIGLGLFNGFTYWQIGDSVGDLQLKLFTVFVWMFVAPGVINQLQPLFIERRNIYDAREKKSRIYSWQAFVTALIISEMPYLCVCAILYFFCWYFTVGFSSEPSKAGPGFFVVLVYEFFYTGLGQFIAAYSPDAVGAALVNPLVIGIMVSFNGILVPYDQLIAFWKYWMYWLNPLTYMVGSMLTFTIFDADVTCTEDELAVFDPPSGKTCIEYLKAYLDSSGANLLNPADESRCRVCQYTRGSDYLRTINLNDWYYGWRDAAIFVIFVLSSYGLVYLLMRLRTKSSKKAE</sequence>
<dbReference type="Pfam" id="PF14510">
    <property type="entry name" value="ABC_trans_N"/>
    <property type="match status" value="1"/>
</dbReference>
<feature type="compositionally biased region" description="Polar residues" evidence="11">
    <location>
        <begin position="749"/>
        <end position="759"/>
    </location>
</feature>
<keyword evidence="9 12" id="KW-0472">Membrane</keyword>
<reference evidence="15" key="1">
    <citation type="journal article" date="2017" name="Nat. Microbiol.">
        <title>Global analysis of biosynthetic gene clusters reveals vast potential of secondary metabolite production in Penicillium species.</title>
        <authorList>
            <person name="Nielsen J.C."/>
            <person name="Grijseels S."/>
            <person name="Prigent S."/>
            <person name="Ji B."/>
            <person name="Dainat J."/>
            <person name="Nielsen K.F."/>
            <person name="Frisvad J.C."/>
            <person name="Workman M."/>
            <person name="Nielsen J."/>
        </authorList>
    </citation>
    <scope>NUCLEOTIDE SEQUENCE [LARGE SCALE GENOMIC DNA]</scope>
    <source>
        <strain evidence="15">IBT 24891</strain>
    </source>
</reference>
<feature type="transmembrane region" description="Helical" evidence="12">
    <location>
        <begin position="1371"/>
        <end position="1389"/>
    </location>
</feature>
<evidence type="ECO:0000256" key="11">
    <source>
        <dbReference type="SAM" id="MobiDB-lite"/>
    </source>
</evidence>
<feature type="transmembrane region" description="Helical" evidence="12">
    <location>
        <begin position="1253"/>
        <end position="1278"/>
    </location>
</feature>
<dbReference type="CDD" id="cd03232">
    <property type="entry name" value="ABCG_PDR_domain2"/>
    <property type="match status" value="1"/>
</dbReference>
<evidence type="ECO:0000256" key="3">
    <source>
        <dbReference type="ARBA" id="ARBA00022448"/>
    </source>
</evidence>
<dbReference type="FunFam" id="3.40.50.300:FF:001465">
    <property type="entry name" value="ABC multidrug transporter (Eurofung)"/>
    <property type="match status" value="1"/>
</dbReference>
<feature type="transmembrane region" description="Helical" evidence="12">
    <location>
        <begin position="1109"/>
        <end position="1126"/>
    </location>
</feature>
<dbReference type="Pfam" id="PF00005">
    <property type="entry name" value="ABC_tran"/>
    <property type="match status" value="2"/>
</dbReference>
<dbReference type="OrthoDB" id="245989at2759"/>
<dbReference type="Pfam" id="PF01061">
    <property type="entry name" value="ABC2_membrane"/>
    <property type="match status" value="2"/>
</dbReference>
<dbReference type="Gene3D" id="3.40.50.300">
    <property type="entry name" value="P-loop containing nucleotide triphosphate hydrolases"/>
    <property type="match status" value="2"/>
</dbReference>
<feature type="region of interest" description="Disordered" evidence="11">
    <location>
        <begin position="1"/>
        <end position="20"/>
    </location>
</feature>
<dbReference type="InterPro" id="IPR034001">
    <property type="entry name" value="ABCG_PDR_1"/>
</dbReference>
<keyword evidence="8 12" id="KW-1133">Transmembrane helix</keyword>
<keyword evidence="10" id="KW-0325">Glycoprotein</keyword>
<feature type="domain" description="ABC transporter" evidence="13">
    <location>
        <begin position="772"/>
        <end position="1016"/>
    </location>
</feature>
<dbReference type="SMART" id="SM00382">
    <property type="entry name" value="AAA"/>
    <property type="match status" value="2"/>
</dbReference>
<dbReference type="Proteomes" id="UP000191285">
    <property type="component" value="Unassembled WGS sequence"/>
</dbReference>
<keyword evidence="7" id="KW-0067">ATP-binding</keyword>
<dbReference type="Pfam" id="PF06422">
    <property type="entry name" value="PDR_CDR"/>
    <property type="match status" value="1"/>
</dbReference>
<keyword evidence="3" id="KW-0813">Transport</keyword>
<dbReference type="CDD" id="cd03233">
    <property type="entry name" value="ABCG_PDR_domain1"/>
    <property type="match status" value="1"/>
</dbReference>
<comment type="caution">
    <text evidence="14">The sequence shown here is derived from an EMBL/GenBank/DDBJ whole genome shotgun (WGS) entry which is preliminary data.</text>
</comment>
<proteinExistence type="inferred from homology"/>
<dbReference type="InterPro" id="IPR017871">
    <property type="entry name" value="ABC_transporter-like_CS"/>
</dbReference>
<dbReference type="GO" id="GO:0140359">
    <property type="term" value="F:ABC-type transporter activity"/>
    <property type="evidence" value="ECO:0007669"/>
    <property type="project" value="InterPro"/>
</dbReference>
<organism evidence="14 15">
    <name type="scientific">Penicillium steckii</name>
    <dbReference type="NCBI Taxonomy" id="303698"/>
    <lineage>
        <taxon>Eukaryota</taxon>
        <taxon>Fungi</taxon>
        <taxon>Dikarya</taxon>
        <taxon>Ascomycota</taxon>
        <taxon>Pezizomycotina</taxon>
        <taxon>Eurotiomycetes</taxon>
        <taxon>Eurotiomycetidae</taxon>
        <taxon>Eurotiales</taxon>
        <taxon>Aspergillaceae</taxon>
        <taxon>Penicillium</taxon>
    </lineage>
</organism>
<feature type="transmembrane region" description="Helical" evidence="12">
    <location>
        <begin position="1180"/>
        <end position="1206"/>
    </location>
</feature>
<keyword evidence="15" id="KW-1185">Reference proteome</keyword>
<feature type="transmembrane region" description="Helical" evidence="12">
    <location>
        <begin position="521"/>
        <end position="540"/>
    </location>
</feature>
<evidence type="ECO:0000256" key="6">
    <source>
        <dbReference type="ARBA" id="ARBA00022741"/>
    </source>
</evidence>
<dbReference type="FunFam" id="3.40.50.300:FF:000054">
    <property type="entry name" value="ABC multidrug transporter atrF"/>
    <property type="match status" value="1"/>
</dbReference>
<feature type="transmembrane region" description="Helical" evidence="12">
    <location>
        <begin position="1218"/>
        <end position="1241"/>
    </location>
</feature>
<evidence type="ECO:0000313" key="14">
    <source>
        <dbReference type="EMBL" id="OQE31188.1"/>
    </source>
</evidence>
<comment type="subcellular location">
    <subcellularLocation>
        <location evidence="1">Cell membrane</location>
        <topology evidence="1">Multi-pass membrane protein</topology>
    </subcellularLocation>
</comment>
<evidence type="ECO:0000256" key="7">
    <source>
        <dbReference type="ARBA" id="ARBA00022840"/>
    </source>
</evidence>
<dbReference type="InterPro" id="IPR043926">
    <property type="entry name" value="ABCG_dom"/>
</dbReference>
<dbReference type="PANTHER" id="PTHR19241">
    <property type="entry name" value="ATP-BINDING CASSETTE TRANSPORTER"/>
    <property type="match status" value="1"/>
</dbReference>
<dbReference type="PROSITE" id="PS50893">
    <property type="entry name" value="ABC_TRANSPORTER_2"/>
    <property type="match status" value="2"/>
</dbReference>
<keyword evidence="5 12" id="KW-0812">Transmembrane</keyword>
<keyword evidence="6" id="KW-0547">Nucleotide-binding</keyword>
<gene>
    <name evidence="14" type="ORF">PENSTE_c001G05891</name>
</gene>
<dbReference type="InterPro" id="IPR034003">
    <property type="entry name" value="ABCG_PDR_2"/>
</dbReference>
<dbReference type="InterPro" id="IPR003593">
    <property type="entry name" value="AAA+_ATPase"/>
</dbReference>
<evidence type="ECO:0000256" key="4">
    <source>
        <dbReference type="ARBA" id="ARBA00022475"/>
    </source>
</evidence>
<dbReference type="InterPro" id="IPR029481">
    <property type="entry name" value="ABC_trans_N"/>
</dbReference>
<dbReference type="InterPro" id="IPR010929">
    <property type="entry name" value="PDR_CDR_ABC"/>
</dbReference>
<feature type="domain" description="ABC transporter" evidence="13">
    <location>
        <begin position="74"/>
        <end position="328"/>
    </location>
</feature>
<evidence type="ECO:0000256" key="8">
    <source>
        <dbReference type="ARBA" id="ARBA00022989"/>
    </source>
</evidence>
<dbReference type="GO" id="GO:0005524">
    <property type="term" value="F:ATP binding"/>
    <property type="evidence" value="ECO:0007669"/>
    <property type="project" value="UniProtKB-KW"/>
</dbReference>
<feature type="transmembrane region" description="Helical" evidence="12">
    <location>
        <begin position="682"/>
        <end position="702"/>
    </location>
</feature>
<feature type="transmembrane region" description="Helical" evidence="12">
    <location>
        <begin position="546"/>
        <end position="567"/>
    </location>
</feature>
<dbReference type="GO" id="GO:0005886">
    <property type="term" value="C:plasma membrane"/>
    <property type="evidence" value="ECO:0007669"/>
    <property type="project" value="UniProtKB-SubCell"/>
</dbReference>
<accession>A0A1V6TXX1</accession>
<evidence type="ECO:0000259" key="13">
    <source>
        <dbReference type="PROSITE" id="PS50893"/>
    </source>
</evidence>
<dbReference type="Pfam" id="PF19055">
    <property type="entry name" value="ABC2_membrane_7"/>
    <property type="match status" value="1"/>
</dbReference>
<comment type="similarity">
    <text evidence="2">Belongs to the ABC transporter superfamily. ABCG family. PDR (TC 3.A.1.205) subfamily.</text>
</comment>
<dbReference type="GO" id="GO:0016887">
    <property type="term" value="F:ATP hydrolysis activity"/>
    <property type="evidence" value="ECO:0007669"/>
    <property type="project" value="InterPro"/>
</dbReference>
<evidence type="ECO:0000256" key="12">
    <source>
        <dbReference type="SAM" id="Phobius"/>
    </source>
</evidence>
<evidence type="ECO:0000256" key="10">
    <source>
        <dbReference type="ARBA" id="ARBA00023180"/>
    </source>
</evidence>
<name>A0A1V6TXX1_9EURO</name>
<evidence type="ECO:0000256" key="5">
    <source>
        <dbReference type="ARBA" id="ARBA00022692"/>
    </source>
</evidence>
<protein>
    <recommendedName>
        <fullName evidence="13">ABC transporter domain-containing protein</fullName>
    </recommendedName>
</protein>
<evidence type="ECO:0000256" key="1">
    <source>
        <dbReference type="ARBA" id="ARBA00004651"/>
    </source>
</evidence>
<dbReference type="SUPFAM" id="SSF52540">
    <property type="entry name" value="P-loop containing nucleoside triphosphate hydrolases"/>
    <property type="match status" value="2"/>
</dbReference>
<keyword evidence="4" id="KW-1003">Cell membrane</keyword>
<dbReference type="InterPro" id="IPR013525">
    <property type="entry name" value="ABC2_TM"/>
</dbReference>
<dbReference type="InterPro" id="IPR027417">
    <property type="entry name" value="P-loop_NTPase"/>
</dbReference>
<dbReference type="InterPro" id="IPR003439">
    <property type="entry name" value="ABC_transporter-like_ATP-bd"/>
</dbReference>
<evidence type="ECO:0000313" key="15">
    <source>
        <dbReference type="Proteomes" id="UP000191285"/>
    </source>
</evidence>
<dbReference type="STRING" id="303698.A0A1V6TXX1"/>